<dbReference type="AlphaFoldDB" id="A0A0V0R431"/>
<proteinExistence type="predicted"/>
<evidence type="ECO:0000313" key="2">
    <source>
        <dbReference type="Proteomes" id="UP000054937"/>
    </source>
</evidence>
<dbReference type="Proteomes" id="UP000054937">
    <property type="component" value="Unassembled WGS sequence"/>
</dbReference>
<protein>
    <submittedName>
        <fullName evidence="1">Uncharacterized protein</fullName>
    </submittedName>
</protein>
<dbReference type="EMBL" id="LDAU01000053">
    <property type="protein sequence ID" value="KRX09236.1"/>
    <property type="molecule type" value="Genomic_DNA"/>
</dbReference>
<organism evidence="1 2">
    <name type="scientific">Pseudocohnilembus persalinus</name>
    <name type="common">Ciliate</name>
    <dbReference type="NCBI Taxonomy" id="266149"/>
    <lineage>
        <taxon>Eukaryota</taxon>
        <taxon>Sar</taxon>
        <taxon>Alveolata</taxon>
        <taxon>Ciliophora</taxon>
        <taxon>Intramacronucleata</taxon>
        <taxon>Oligohymenophorea</taxon>
        <taxon>Scuticociliatia</taxon>
        <taxon>Philasterida</taxon>
        <taxon>Pseudocohnilembidae</taxon>
        <taxon>Pseudocohnilembus</taxon>
    </lineage>
</organism>
<dbReference type="InParanoid" id="A0A0V0R431"/>
<name>A0A0V0R431_PSEPJ</name>
<comment type="caution">
    <text evidence="1">The sequence shown here is derived from an EMBL/GenBank/DDBJ whole genome shotgun (WGS) entry which is preliminary data.</text>
</comment>
<sequence>MIEEINSYKKNKTKRLNYCEQEFNQQYKNESINILKQKHQKDEYYMIKHSIETKNTIKEGIFCPNIQGKAYYKKFDLPLVSDMNQQIHKQLNLNNQMKYAILINQSGFIEKIKEFQKDEQLDVSDLIVKFQQQVINNSNNPSYGNSLF</sequence>
<gene>
    <name evidence="1" type="ORF">PPERSA_05905</name>
</gene>
<evidence type="ECO:0000313" key="1">
    <source>
        <dbReference type="EMBL" id="KRX09236.1"/>
    </source>
</evidence>
<accession>A0A0V0R431</accession>
<keyword evidence="2" id="KW-1185">Reference proteome</keyword>
<reference evidence="1 2" key="1">
    <citation type="journal article" date="2015" name="Sci. Rep.">
        <title>Genome of the facultative scuticociliatosis pathogen Pseudocohnilembus persalinus provides insight into its virulence through horizontal gene transfer.</title>
        <authorList>
            <person name="Xiong J."/>
            <person name="Wang G."/>
            <person name="Cheng J."/>
            <person name="Tian M."/>
            <person name="Pan X."/>
            <person name="Warren A."/>
            <person name="Jiang C."/>
            <person name="Yuan D."/>
            <person name="Miao W."/>
        </authorList>
    </citation>
    <scope>NUCLEOTIDE SEQUENCE [LARGE SCALE GENOMIC DNA]</scope>
    <source>
        <strain evidence="1">36N120E</strain>
    </source>
</reference>